<dbReference type="RefSeq" id="WP_092124288.1">
    <property type="nucleotide sequence ID" value="NZ_FNTH01000001.1"/>
</dbReference>
<dbReference type="PROSITE" id="PS00061">
    <property type="entry name" value="ADH_SHORT"/>
    <property type="match status" value="1"/>
</dbReference>
<dbReference type="Gene3D" id="3.40.50.720">
    <property type="entry name" value="NAD(P)-binding Rossmann-like Domain"/>
    <property type="match status" value="1"/>
</dbReference>
<protein>
    <submittedName>
        <fullName evidence="4">NAD(P)-dependent dehydrogenase, short-chain alcohol dehydrogenase family</fullName>
    </submittedName>
</protein>
<sequence>MPSLQGRTALVTGGAGGIGSAICRRLSLDGALVVVADLDREQADRVARGLVSDGGRAIAVGLDITDQDQWRAVISQTMETAGGLNILVNNAGGARIKPLEALSVDDWKHDIDVNLNGAFFGVKEALEALRQTASRSPTVGAIINIASVSALKGSAGMPAYSAGKGGLRLFTKAIAVDFARRGYRIRVNSIYPGLIDTPLTKPLFESRLKSGSDESLESARAKILEQYPIGRIGRPDEIASVVSFLAGDDSSYMVGAELVVDGGLTAA</sequence>
<dbReference type="InterPro" id="IPR057326">
    <property type="entry name" value="KR_dom"/>
</dbReference>
<name>A0A1H5G9X6_9BRAD</name>
<dbReference type="GO" id="GO:0016616">
    <property type="term" value="F:oxidoreductase activity, acting on the CH-OH group of donors, NAD or NADP as acceptor"/>
    <property type="evidence" value="ECO:0007669"/>
    <property type="project" value="TreeGrafter"/>
</dbReference>
<dbReference type="PANTHER" id="PTHR42760:SF133">
    <property type="entry name" value="3-OXOACYL-[ACYL-CARRIER-PROTEIN] REDUCTASE"/>
    <property type="match status" value="1"/>
</dbReference>
<dbReference type="Proteomes" id="UP000198992">
    <property type="component" value="Unassembled WGS sequence"/>
</dbReference>
<evidence type="ECO:0000256" key="1">
    <source>
        <dbReference type="ARBA" id="ARBA00006484"/>
    </source>
</evidence>
<evidence type="ECO:0000256" key="2">
    <source>
        <dbReference type="ARBA" id="ARBA00023002"/>
    </source>
</evidence>
<dbReference type="InterPro" id="IPR020904">
    <property type="entry name" value="Sc_DH/Rdtase_CS"/>
</dbReference>
<proteinExistence type="inferred from homology"/>
<evidence type="ECO:0000313" key="4">
    <source>
        <dbReference type="EMBL" id="SEE12533.1"/>
    </source>
</evidence>
<organism evidence="4 5">
    <name type="scientific">Bradyrhizobium erythrophlei</name>
    <dbReference type="NCBI Taxonomy" id="1437360"/>
    <lineage>
        <taxon>Bacteria</taxon>
        <taxon>Pseudomonadati</taxon>
        <taxon>Pseudomonadota</taxon>
        <taxon>Alphaproteobacteria</taxon>
        <taxon>Hyphomicrobiales</taxon>
        <taxon>Nitrobacteraceae</taxon>
        <taxon>Bradyrhizobium</taxon>
    </lineage>
</organism>
<gene>
    <name evidence="4" type="ORF">SAMN05444164_7003</name>
</gene>
<evidence type="ECO:0000313" key="5">
    <source>
        <dbReference type="Proteomes" id="UP000198992"/>
    </source>
</evidence>
<dbReference type="InterPro" id="IPR036291">
    <property type="entry name" value="NAD(P)-bd_dom_sf"/>
</dbReference>
<evidence type="ECO:0000259" key="3">
    <source>
        <dbReference type="SMART" id="SM00822"/>
    </source>
</evidence>
<dbReference type="PANTHER" id="PTHR42760">
    <property type="entry name" value="SHORT-CHAIN DEHYDROGENASES/REDUCTASES FAMILY MEMBER"/>
    <property type="match status" value="1"/>
</dbReference>
<feature type="domain" description="Ketoreductase" evidence="3">
    <location>
        <begin position="7"/>
        <end position="198"/>
    </location>
</feature>
<dbReference type="AlphaFoldDB" id="A0A1H5G9X6"/>
<dbReference type="OrthoDB" id="9792355at2"/>
<dbReference type="SMART" id="SM00822">
    <property type="entry name" value="PKS_KR"/>
    <property type="match status" value="1"/>
</dbReference>
<comment type="similarity">
    <text evidence="1">Belongs to the short-chain dehydrogenases/reductases (SDR) family.</text>
</comment>
<dbReference type="Pfam" id="PF13561">
    <property type="entry name" value="adh_short_C2"/>
    <property type="match status" value="1"/>
</dbReference>
<dbReference type="EMBL" id="FNTH01000001">
    <property type="protein sequence ID" value="SEE12533.1"/>
    <property type="molecule type" value="Genomic_DNA"/>
</dbReference>
<dbReference type="SUPFAM" id="SSF51735">
    <property type="entry name" value="NAD(P)-binding Rossmann-fold domains"/>
    <property type="match status" value="1"/>
</dbReference>
<dbReference type="NCBIfam" id="NF005559">
    <property type="entry name" value="PRK07231.1"/>
    <property type="match status" value="1"/>
</dbReference>
<dbReference type="PRINTS" id="PR00080">
    <property type="entry name" value="SDRFAMILY"/>
</dbReference>
<reference evidence="4 5" key="1">
    <citation type="submission" date="2016-10" db="EMBL/GenBank/DDBJ databases">
        <authorList>
            <person name="de Groot N.N."/>
        </authorList>
    </citation>
    <scope>NUCLEOTIDE SEQUENCE [LARGE SCALE GENOMIC DNA]</scope>
    <source>
        <strain evidence="4 5">MT12</strain>
    </source>
</reference>
<dbReference type="InterPro" id="IPR002347">
    <property type="entry name" value="SDR_fam"/>
</dbReference>
<keyword evidence="2" id="KW-0560">Oxidoreductase</keyword>
<dbReference type="PRINTS" id="PR00081">
    <property type="entry name" value="GDHRDH"/>
</dbReference>
<dbReference type="FunFam" id="3.40.50.720:FF:000084">
    <property type="entry name" value="Short-chain dehydrogenase reductase"/>
    <property type="match status" value="1"/>
</dbReference>
<accession>A0A1H5G9X6</accession>